<accession>A0A9D4MUP8</accession>
<proteinExistence type="predicted"/>
<keyword evidence="2" id="KW-1185">Reference proteome</keyword>
<comment type="caution">
    <text evidence="1">The sequence shown here is derived from an EMBL/GenBank/DDBJ whole genome shotgun (WGS) entry which is preliminary data.</text>
</comment>
<evidence type="ECO:0000313" key="1">
    <source>
        <dbReference type="EMBL" id="KAH3883685.1"/>
    </source>
</evidence>
<dbReference type="EMBL" id="JAIWYP010000001">
    <property type="protein sequence ID" value="KAH3883685.1"/>
    <property type="molecule type" value="Genomic_DNA"/>
</dbReference>
<evidence type="ECO:0000313" key="2">
    <source>
        <dbReference type="Proteomes" id="UP000828390"/>
    </source>
</evidence>
<sequence>MFSLITKAMMLEAFRMVSPVTSHCTPDANQSKVRLTNGHALWTNYWCFKAGLRVIIIQQCENRARDTRWRCTWRYGATGRSLAASTSDRTKGESEWTDWKYIQNLKKMM</sequence>
<reference evidence="1" key="1">
    <citation type="journal article" date="2019" name="bioRxiv">
        <title>The Genome of the Zebra Mussel, Dreissena polymorpha: A Resource for Invasive Species Research.</title>
        <authorList>
            <person name="McCartney M.A."/>
            <person name="Auch B."/>
            <person name="Kono T."/>
            <person name="Mallez S."/>
            <person name="Zhang Y."/>
            <person name="Obille A."/>
            <person name="Becker A."/>
            <person name="Abrahante J.E."/>
            <person name="Garbe J."/>
            <person name="Badalamenti J.P."/>
            <person name="Herman A."/>
            <person name="Mangelson H."/>
            <person name="Liachko I."/>
            <person name="Sullivan S."/>
            <person name="Sone E.D."/>
            <person name="Koren S."/>
            <person name="Silverstein K.A.T."/>
            <person name="Beckman K.B."/>
            <person name="Gohl D.M."/>
        </authorList>
    </citation>
    <scope>NUCLEOTIDE SEQUENCE</scope>
    <source>
        <strain evidence="1">Duluth1</strain>
        <tissue evidence="1">Whole animal</tissue>
    </source>
</reference>
<dbReference type="AlphaFoldDB" id="A0A9D4MUP8"/>
<organism evidence="1 2">
    <name type="scientific">Dreissena polymorpha</name>
    <name type="common">Zebra mussel</name>
    <name type="synonym">Mytilus polymorpha</name>
    <dbReference type="NCBI Taxonomy" id="45954"/>
    <lineage>
        <taxon>Eukaryota</taxon>
        <taxon>Metazoa</taxon>
        <taxon>Spiralia</taxon>
        <taxon>Lophotrochozoa</taxon>
        <taxon>Mollusca</taxon>
        <taxon>Bivalvia</taxon>
        <taxon>Autobranchia</taxon>
        <taxon>Heteroconchia</taxon>
        <taxon>Euheterodonta</taxon>
        <taxon>Imparidentia</taxon>
        <taxon>Neoheterodontei</taxon>
        <taxon>Myida</taxon>
        <taxon>Dreissenoidea</taxon>
        <taxon>Dreissenidae</taxon>
        <taxon>Dreissena</taxon>
    </lineage>
</organism>
<name>A0A9D4MUP8_DREPO</name>
<dbReference type="Proteomes" id="UP000828390">
    <property type="component" value="Unassembled WGS sequence"/>
</dbReference>
<protein>
    <submittedName>
        <fullName evidence="1">Uncharacterized protein</fullName>
    </submittedName>
</protein>
<reference evidence="1" key="2">
    <citation type="submission" date="2020-11" db="EMBL/GenBank/DDBJ databases">
        <authorList>
            <person name="McCartney M.A."/>
            <person name="Auch B."/>
            <person name="Kono T."/>
            <person name="Mallez S."/>
            <person name="Becker A."/>
            <person name="Gohl D.M."/>
            <person name="Silverstein K.A.T."/>
            <person name="Koren S."/>
            <person name="Bechman K.B."/>
            <person name="Herman A."/>
            <person name="Abrahante J.E."/>
            <person name="Garbe J."/>
        </authorList>
    </citation>
    <scope>NUCLEOTIDE SEQUENCE</scope>
    <source>
        <strain evidence="1">Duluth1</strain>
        <tissue evidence="1">Whole animal</tissue>
    </source>
</reference>
<gene>
    <name evidence="1" type="ORF">DPMN_007645</name>
</gene>